<reference evidence="1 2" key="1">
    <citation type="submission" date="2021-06" db="EMBL/GenBank/DDBJ databases">
        <title>Caerostris extrusa draft genome.</title>
        <authorList>
            <person name="Kono N."/>
            <person name="Arakawa K."/>
        </authorList>
    </citation>
    <scope>NUCLEOTIDE SEQUENCE [LARGE SCALE GENOMIC DNA]</scope>
</reference>
<dbReference type="AlphaFoldDB" id="A0AAV4QSE2"/>
<evidence type="ECO:0000313" key="1">
    <source>
        <dbReference type="EMBL" id="GIY11744.1"/>
    </source>
</evidence>
<gene>
    <name evidence="1" type="ORF">CEXT_402941</name>
</gene>
<dbReference type="EMBL" id="BPLR01006688">
    <property type="protein sequence ID" value="GIY11744.1"/>
    <property type="molecule type" value="Genomic_DNA"/>
</dbReference>
<comment type="caution">
    <text evidence="1">The sequence shown here is derived from an EMBL/GenBank/DDBJ whole genome shotgun (WGS) entry which is preliminary data.</text>
</comment>
<proteinExistence type="predicted"/>
<organism evidence="1 2">
    <name type="scientific">Caerostris extrusa</name>
    <name type="common">Bark spider</name>
    <name type="synonym">Caerostris bankana</name>
    <dbReference type="NCBI Taxonomy" id="172846"/>
    <lineage>
        <taxon>Eukaryota</taxon>
        <taxon>Metazoa</taxon>
        <taxon>Ecdysozoa</taxon>
        <taxon>Arthropoda</taxon>
        <taxon>Chelicerata</taxon>
        <taxon>Arachnida</taxon>
        <taxon>Araneae</taxon>
        <taxon>Araneomorphae</taxon>
        <taxon>Entelegynae</taxon>
        <taxon>Araneoidea</taxon>
        <taxon>Araneidae</taxon>
        <taxon>Caerostris</taxon>
    </lineage>
</organism>
<sequence length="96" mass="10831">MCNRLRELMAVSFALRFAPKLTFAPHYETLLHNGNSSCRVAWITPKNVLLVLRSVWGGMLLQKKEKKGAAVNKSEIPPNVYSCDTMEYLTLGDQFA</sequence>
<accession>A0AAV4QSE2</accession>
<protein>
    <submittedName>
        <fullName evidence="1">Uncharacterized protein</fullName>
    </submittedName>
</protein>
<keyword evidence="2" id="KW-1185">Reference proteome</keyword>
<name>A0AAV4QSE2_CAEEX</name>
<evidence type="ECO:0000313" key="2">
    <source>
        <dbReference type="Proteomes" id="UP001054945"/>
    </source>
</evidence>
<dbReference type="Proteomes" id="UP001054945">
    <property type="component" value="Unassembled WGS sequence"/>
</dbReference>